<feature type="region of interest" description="Disordered" evidence="1">
    <location>
        <begin position="92"/>
        <end position="130"/>
    </location>
</feature>
<dbReference type="RefSeq" id="WP_143084502.1">
    <property type="nucleotide sequence ID" value="NZ_FOLD01000002.1"/>
</dbReference>
<dbReference type="OrthoDB" id="8755107at2"/>
<dbReference type="AlphaFoldDB" id="A0A1I1EWD7"/>
<feature type="compositionally biased region" description="Basic and acidic residues" evidence="1">
    <location>
        <begin position="121"/>
        <end position="130"/>
    </location>
</feature>
<feature type="chain" id="PRO_5011549129" description="Secreted protein" evidence="2">
    <location>
        <begin position="22"/>
        <end position="130"/>
    </location>
</feature>
<keyword evidence="2" id="KW-0732">Signal</keyword>
<evidence type="ECO:0008006" key="5">
    <source>
        <dbReference type="Google" id="ProtNLM"/>
    </source>
</evidence>
<evidence type="ECO:0000256" key="2">
    <source>
        <dbReference type="SAM" id="SignalP"/>
    </source>
</evidence>
<feature type="signal peptide" evidence="2">
    <location>
        <begin position="1"/>
        <end position="21"/>
    </location>
</feature>
<protein>
    <recommendedName>
        <fullName evidence="5">Secreted protein</fullName>
    </recommendedName>
</protein>
<accession>A0A1I1EWD7</accession>
<organism evidence="3 4">
    <name type="scientific">Massilia yuzhufengensis</name>
    <dbReference type="NCBI Taxonomy" id="1164594"/>
    <lineage>
        <taxon>Bacteria</taxon>
        <taxon>Pseudomonadati</taxon>
        <taxon>Pseudomonadota</taxon>
        <taxon>Betaproteobacteria</taxon>
        <taxon>Burkholderiales</taxon>
        <taxon>Oxalobacteraceae</taxon>
        <taxon>Telluria group</taxon>
        <taxon>Massilia</taxon>
    </lineage>
</organism>
<sequence length="130" mass="13788">MSTMKLMLLLPLATLCVPALAQETAPAQGMVVVRDVQTGQLRTPTPAEARALQPVPSAAAATLAQPSIVKGPGGRRSVRLDERHMVYSVTTRDAEGAHGAECIHGSHAAEKAVSKPVPATKQEEHRHESR</sequence>
<dbReference type="Proteomes" id="UP000198639">
    <property type="component" value="Unassembled WGS sequence"/>
</dbReference>
<dbReference type="EMBL" id="FOLD01000002">
    <property type="protein sequence ID" value="SFB91002.1"/>
    <property type="molecule type" value="Genomic_DNA"/>
</dbReference>
<evidence type="ECO:0000313" key="4">
    <source>
        <dbReference type="Proteomes" id="UP000198639"/>
    </source>
</evidence>
<keyword evidence="4" id="KW-1185">Reference proteome</keyword>
<gene>
    <name evidence="3" type="ORF">SAMN05216204_102257</name>
</gene>
<reference evidence="4" key="1">
    <citation type="submission" date="2016-10" db="EMBL/GenBank/DDBJ databases">
        <authorList>
            <person name="Varghese N."/>
            <person name="Submissions S."/>
        </authorList>
    </citation>
    <scope>NUCLEOTIDE SEQUENCE [LARGE SCALE GENOMIC DNA]</scope>
    <source>
        <strain evidence="4">CGMCC 1.12041</strain>
    </source>
</reference>
<evidence type="ECO:0000313" key="3">
    <source>
        <dbReference type="EMBL" id="SFB91002.1"/>
    </source>
</evidence>
<evidence type="ECO:0000256" key="1">
    <source>
        <dbReference type="SAM" id="MobiDB-lite"/>
    </source>
</evidence>
<name>A0A1I1EWD7_9BURK</name>
<proteinExistence type="predicted"/>
<dbReference type="STRING" id="1164594.SAMN05216204_102257"/>
<dbReference type="NCBIfam" id="NF047450">
    <property type="entry name" value="post-PEP-CTERM_1"/>
    <property type="match status" value="1"/>
</dbReference>